<evidence type="ECO:0008006" key="3">
    <source>
        <dbReference type="Google" id="ProtNLM"/>
    </source>
</evidence>
<protein>
    <recommendedName>
        <fullName evidence="3">Tudor domain-containing protein</fullName>
    </recommendedName>
</protein>
<dbReference type="SUPFAM" id="SSF63748">
    <property type="entry name" value="Tudor/PWWP/MBT"/>
    <property type="match status" value="2"/>
</dbReference>
<evidence type="ECO:0000313" key="1">
    <source>
        <dbReference type="EMBL" id="CAL8120277.1"/>
    </source>
</evidence>
<reference evidence="1 2" key="1">
    <citation type="submission" date="2024-08" db="EMBL/GenBank/DDBJ databases">
        <authorList>
            <person name="Cucini C."/>
            <person name="Frati F."/>
        </authorList>
    </citation>
    <scope>NUCLEOTIDE SEQUENCE [LARGE SCALE GENOMIC DNA]</scope>
</reference>
<dbReference type="EMBL" id="CAXLJM020000062">
    <property type="protein sequence ID" value="CAL8120277.1"/>
    <property type="molecule type" value="Genomic_DNA"/>
</dbReference>
<dbReference type="Proteomes" id="UP001642540">
    <property type="component" value="Unassembled WGS sequence"/>
</dbReference>
<gene>
    <name evidence="1" type="ORF">ODALV1_LOCUS18934</name>
</gene>
<organism evidence="1 2">
    <name type="scientific">Orchesella dallaii</name>
    <dbReference type="NCBI Taxonomy" id="48710"/>
    <lineage>
        <taxon>Eukaryota</taxon>
        <taxon>Metazoa</taxon>
        <taxon>Ecdysozoa</taxon>
        <taxon>Arthropoda</taxon>
        <taxon>Hexapoda</taxon>
        <taxon>Collembola</taxon>
        <taxon>Entomobryomorpha</taxon>
        <taxon>Entomobryoidea</taxon>
        <taxon>Orchesellidae</taxon>
        <taxon>Orchesellinae</taxon>
        <taxon>Orchesella</taxon>
    </lineage>
</organism>
<proteinExistence type="predicted"/>
<sequence length="510" mass="58490">MIWFQKSGNEPSRPETLISTPMKIPVGNCVQAEILGFDDDSYAYISLLFNENIEKTYQEMYQRMEFIIRVSSYIPRHMLSEGLLCIVKLDTPLERRGGIYARGKILELDVTRERVKCLLYDDFSVVVIHRCQVYYSNQYVLQYPEFLIKCQLEDLTSFLGFPLLKLCYEEYLKATRRSDLGICNVLIVNQLESVPTVRITFPGASMDRTFTFILQEFIPTVGKMKYPFPPVDIKGKITHADEQGMLWFQNWDAKQLIRVVEALLINFNPGPSAYNLIPPADTSSWKFEYLFGSKGISIFKHQNGKSFRVKVDHWFPDARVLVSFIDYGYAGIVTRWNLFSAAHYEQNLCFIPPQCLACKFVGARTENDFDKDLFWECIPGDQKDVTITLKDYGVDINTAFRGKITPEADMSIRTPDMVPTQPVELLSQVYQRKMSLREVERSPSTSSNVELRERPVAVVMPMPNEPVELPNPDEAEHRDEMAADLDWIMGRLRDQLIISNQGGSSSGSGN</sequence>
<evidence type="ECO:0000313" key="2">
    <source>
        <dbReference type="Proteomes" id="UP001642540"/>
    </source>
</evidence>
<accession>A0ABP1R543</accession>
<keyword evidence="2" id="KW-1185">Reference proteome</keyword>
<name>A0ABP1R543_9HEXA</name>
<comment type="caution">
    <text evidence="1">The sequence shown here is derived from an EMBL/GenBank/DDBJ whole genome shotgun (WGS) entry which is preliminary data.</text>
</comment>